<evidence type="ECO:0000313" key="2">
    <source>
        <dbReference type="EMBL" id="GEL60074.1"/>
    </source>
</evidence>
<gene>
    <name evidence="1" type="ORF">Abci_036_014</name>
    <name evidence="2" type="ORF">ACI01nite_26760</name>
</gene>
<dbReference type="STRING" id="1231339.Abci_036_014"/>
<accession>A0A0D6N694</accession>
<dbReference type="EMBL" id="BAMV01000036">
    <property type="protein sequence ID" value="GAN61547.1"/>
    <property type="molecule type" value="Genomic_DNA"/>
</dbReference>
<dbReference type="EMBL" id="BJVU01000021">
    <property type="protein sequence ID" value="GEL60074.1"/>
    <property type="molecule type" value="Genomic_DNA"/>
</dbReference>
<evidence type="ECO:0000313" key="4">
    <source>
        <dbReference type="Proteomes" id="UP000321891"/>
    </source>
</evidence>
<proteinExistence type="predicted"/>
<evidence type="ECO:0000313" key="3">
    <source>
        <dbReference type="Proteomes" id="UP000032671"/>
    </source>
</evidence>
<name>A0A0D6N694_9PROT</name>
<dbReference type="Proteomes" id="UP000032671">
    <property type="component" value="Unassembled WGS sequence"/>
</dbReference>
<sequence>MQRYIRIVLKFTHRTKSIKNMSIWEAIKRRNKSFAVYLNYMGIPDGGRGVPLTDVSAWVSAFHKP</sequence>
<organism evidence="1 3">
    <name type="scientific">Acetobacter cibinongensis</name>
    <dbReference type="NCBI Taxonomy" id="146475"/>
    <lineage>
        <taxon>Bacteria</taxon>
        <taxon>Pseudomonadati</taxon>
        <taxon>Pseudomonadota</taxon>
        <taxon>Alphaproteobacteria</taxon>
        <taxon>Acetobacterales</taxon>
        <taxon>Acetobacteraceae</taxon>
        <taxon>Acetobacter</taxon>
    </lineage>
</organism>
<accession>A0A6N3SSR6</accession>
<dbReference type="Proteomes" id="UP000321891">
    <property type="component" value="Unassembled WGS sequence"/>
</dbReference>
<keyword evidence="4" id="KW-1185">Reference proteome</keyword>
<protein>
    <submittedName>
        <fullName evidence="1">Uncharacterized protein</fullName>
    </submittedName>
</protein>
<reference evidence="1 3" key="1">
    <citation type="submission" date="2012-11" db="EMBL/GenBank/DDBJ databases">
        <title>Whole genome sequence of Acetobacter cibinongensis 4H-1.</title>
        <authorList>
            <person name="Azuma Y."/>
            <person name="Higashiura N."/>
            <person name="Hirakawa H."/>
            <person name="Matsushita K."/>
        </authorList>
    </citation>
    <scope>NUCLEOTIDE SEQUENCE [LARGE SCALE GENOMIC DNA]</scope>
    <source>
        <strain evidence="1 3">4H-1</strain>
    </source>
</reference>
<dbReference type="AlphaFoldDB" id="A0A0D6N694"/>
<comment type="caution">
    <text evidence="1">The sequence shown here is derived from an EMBL/GenBank/DDBJ whole genome shotgun (WGS) entry which is preliminary data.</text>
</comment>
<evidence type="ECO:0000313" key="1">
    <source>
        <dbReference type="EMBL" id="GAN61547.1"/>
    </source>
</evidence>
<reference evidence="2 4" key="2">
    <citation type="submission" date="2019-07" db="EMBL/GenBank/DDBJ databases">
        <title>Whole genome shotgun sequence of Acetobacter cibinongensis NBRC 16605.</title>
        <authorList>
            <person name="Hosoyama A."/>
            <person name="Uohara A."/>
            <person name="Ohji S."/>
            <person name="Ichikawa N."/>
        </authorList>
    </citation>
    <scope>NUCLEOTIDE SEQUENCE [LARGE SCALE GENOMIC DNA]</scope>
    <source>
        <strain evidence="2 4">NBRC 16605</strain>
    </source>
</reference>